<protein>
    <submittedName>
        <fullName evidence="1">Uncharacterized protein</fullName>
    </submittedName>
</protein>
<organism evidence="1 2">
    <name type="scientific">Mucuna pruriens</name>
    <name type="common">Velvet bean</name>
    <name type="synonym">Dolichos pruriens</name>
    <dbReference type="NCBI Taxonomy" id="157652"/>
    <lineage>
        <taxon>Eukaryota</taxon>
        <taxon>Viridiplantae</taxon>
        <taxon>Streptophyta</taxon>
        <taxon>Embryophyta</taxon>
        <taxon>Tracheophyta</taxon>
        <taxon>Spermatophyta</taxon>
        <taxon>Magnoliopsida</taxon>
        <taxon>eudicotyledons</taxon>
        <taxon>Gunneridae</taxon>
        <taxon>Pentapetalae</taxon>
        <taxon>rosids</taxon>
        <taxon>fabids</taxon>
        <taxon>Fabales</taxon>
        <taxon>Fabaceae</taxon>
        <taxon>Papilionoideae</taxon>
        <taxon>50 kb inversion clade</taxon>
        <taxon>NPAAA clade</taxon>
        <taxon>indigoferoid/millettioid clade</taxon>
        <taxon>Phaseoleae</taxon>
        <taxon>Mucuna</taxon>
    </lineage>
</organism>
<keyword evidence="2" id="KW-1185">Reference proteome</keyword>
<dbReference type="Proteomes" id="UP000257109">
    <property type="component" value="Unassembled WGS sequence"/>
</dbReference>
<accession>A0A371FAC2</accession>
<proteinExistence type="predicted"/>
<comment type="caution">
    <text evidence="1">The sequence shown here is derived from an EMBL/GenBank/DDBJ whole genome shotgun (WGS) entry which is preliminary data.</text>
</comment>
<gene>
    <name evidence="1" type="ORF">CR513_44904</name>
</gene>
<dbReference type="PANTHER" id="PTHR48475:SF2">
    <property type="entry name" value="RIBONUCLEASE H"/>
    <property type="match status" value="1"/>
</dbReference>
<sequence length="111" mass="12545">MKAMMVTPPILTRPTLGQTYPSSRSCKKSNLARRMVGWTIQLFEFDISFERRGHIKAQALVDFITKLAPVGYNSSNGREWFQFVDGALNQWRSEVGIILEGPNGVLIEQSL</sequence>
<evidence type="ECO:0000313" key="1">
    <source>
        <dbReference type="EMBL" id="RDX75238.1"/>
    </source>
</evidence>
<feature type="non-terminal residue" evidence="1">
    <location>
        <position position="1"/>
    </location>
</feature>
<evidence type="ECO:0000313" key="2">
    <source>
        <dbReference type="Proteomes" id="UP000257109"/>
    </source>
</evidence>
<dbReference type="EMBL" id="QJKJ01009890">
    <property type="protein sequence ID" value="RDX75238.1"/>
    <property type="molecule type" value="Genomic_DNA"/>
</dbReference>
<reference evidence="1" key="1">
    <citation type="submission" date="2018-05" db="EMBL/GenBank/DDBJ databases">
        <title>Draft genome of Mucuna pruriens seed.</title>
        <authorList>
            <person name="Nnadi N.E."/>
            <person name="Vos R."/>
            <person name="Hasami M.H."/>
            <person name="Devisetty U.K."/>
            <person name="Aguiy J.C."/>
        </authorList>
    </citation>
    <scope>NUCLEOTIDE SEQUENCE [LARGE SCALE GENOMIC DNA]</scope>
    <source>
        <strain evidence="1">JCA_2017</strain>
    </source>
</reference>
<dbReference type="PANTHER" id="PTHR48475">
    <property type="entry name" value="RIBONUCLEASE H"/>
    <property type="match status" value="1"/>
</dbReference>
<dbReference type="OrthoDB" id="1730596at2759"/>
<name>A0A371FAC2_MUCPR</name>
<dbReference type="AlphaFoldDB" id="A0A371FAC2"/>